<feature type="compositionally biased region" description="Pro residues" evidence="1">
    <location>
        <begin position="77"/>
        <end position="89"/>
    </location>
</feature>
<feature type="compositionally biased region" description="Pro residues" evidence="1">
    <location>
        <begin position="115"/>
        <end position="126"/>
    </location>
</feature>
<dbReference type="AlphaFoldDB" id="A0A495VST3"/>
<dbReference type="OrthoDB" id="3692386at2"/>
<comment type="caution">
    <text evidence="3">The sequence shown here is derived from an EMBL/GenBank/DDBJ whole genome shotgun (WGS) entry which is preliminary data.</text>
</comment>
<evidence type="ECO:0008006" key="5">
    <source>
        <dbReference type="Google" id="ProtNLM"/>
    </source>
</evidence>
<protein>
    <recommendedName>
        <fullName evidence="5">SHOCT domain-containing protein</fullName>
    </recommendedName>
</protein>
<feature type="compositionally biased region" description="Basic and acidic residues" evidence="1">
    <location>
        <begin position="9"/>
        <end position="31"/>
    </location>
</feature>
<sequence>MAWQEDLAELDRTLAEGRISADEYRRRRDELLASASGAGPQPQQGNGPFGAPFRWEASQPAQPNADATQVVNTGQPGVPPNAGQPPMGNPNPDATQVVSGQRGADADRTQYVRPVAPPPNQLPPQQPQQGAWGGGGAPVGTPPWGNDQGFGVVGEQTPSWIAQGPEVFDENGGGGGKKWLAVVGIVVVLALIGGGIWFFTSGSGGGGGEASPTTGQSTSSSAPTTTTTKPKDGLEVTKLPGVAQDQSGVKNFADVVSGKLLTEEENQAYLAAGAGRSRLAGSVVSGGAMYTQVLTVKTNGAPEAKTARDALGVLQAKYAMQPYTGTLPAGVTAFQAAPAGESLGVARAHYVSKDVVVRVQVTGKDLAQVTKTFDEVLLAQLEQLAADA</sequence>
<evidence type="ECO:0000313" key="4">
    <source>
        <dbReference type="Proteomes" id="UP000282084"/>
    </source>
</evidence>
<gene>
    <name evidence="3" type="ORF">C8E97_0400</name>
</gene>
<feature type="compositionally biased region" description="Low complexity" evidence="1">
    <location>
        <begin position="33"/>
        <end position="53"/>
    </location>
</feature>
<proteinExistence type="predicted"/>
<keyword evidence="2" id="KW-0472">Membrane</keyword>
<evidence type="ECO:0000313" key="3">
    <source>
        <dbReference type="EMBL" id="RKT51910.1"/>
    </source>
</evidence>
<keyword evidence="4" id="KW-1185">Reference proteome</keyword>
<dbReference type="Proteomes" id="UP000282084">
    <property type="component" value="Unassembled WGS sequence"/>
</dbReference>
<dbReference type="EMBL" id="RBXO01000001">
    <property type="protein sequence ID" value="RKT51910.1"/>
    <property type="molecule type" value="Genomic_DNA"/>
</dbReference>
<evidence type="ECO:0000256" key="2">
    <source>
        <dbReference type="SAM" id="Phobius"/>
    </source>
</evidence>
<keyword evidence="2" id="KW-1133">Transmembrane helix</keyword>
<feature type="compositionally biased region" description="Low complexity" evidence="1">
    <location>
        <begin position="210"/>
        <end position="228"/>
    </location>
</feature>
<reference evidence="3 4" key="1">
    <citation type="submission" date="2018-10" db="EMBL/GenBank/DDBJ databases">
        <title>Sequencing the genomes of 1000 actinobacteria strains.</title>
        <authorList>
            <person name="Klenk H.-P."/>
        </authorList>
    </citation>
    <scope>NUCLEOTIDE SEQUENCE [LARGE SCALE GENOMIC DNA]</scope>
    <source>
        <strain evidence="3 4">DSM 43800</strain>
    </source>
</reference>
<accession>A0A495VST3</accession>
<name>A0A495VST3_9PSEU</name>
<dbReference type="RefSeq" id="WP_121001076.1">
    <property type="nucleotide sequence ID" value="NZ_RBXO01000001.1"/>
</dbReference>
<feature type="region of interest" description="Disordered" evidence="1">
    <location>
        <begin position="204"/>
        <end position="235"/>
    </location>
</feature>
<feature type="compositionally biased region" description="Polar residues" evidence="1">
    <location>
        <begin position="59"/>
        <end position="75"/>
    </location>
</feature>
<keyword evidence="2" id="KW-0812">Transmembrane</keyword>
<organism evidence="3 4">
    <name type="scientific">Saccharothrix australiensis</name>
    <dbReference type="NCBI Taxonomy" id="2072"/>
    <lineage>
        <taxon>Bacteria</taxon>
        <taxon>Bacillati</taxon>
        <taxon>Actinomycetota</taxon>
        <taxon>Actinomycetes</taxon>
        <taxon>Pseudonocardiales</taxon>
        <taxon>Pseudonocardiaceae</taxon>
        <taxon>Saccharothrix</taxon>
    </lineage>
</organism>
<evidence type="ECO:0000256" key="1">
    <source>
        <dbReference type="SAM" id="MobiDB-lite"/>
    </source>
</evidence>
<feature type="transmembrane region" description="Helical" evidence="2">
    <location>
        <begin position="179"/>
        <end position="199"/>
    </location>
</feature>
<feature type="region of interest" description="Disordered" evidence="1">
    <location>
        <begin position="1"/>
        <end position="149"/>
    </location>
</feature>